<evidence type="ECO:0000313" key="2">
    <source>
        <dbReference type="EMBL" id="KKL50292.1"/>
    </source>
</evidence>
<feature type="compositionally biased region" description="Basic and acidic residues" evidence="1">
    <location>
        <begin position="524"/>
        <end position="540"/>
    </location>
</feature>
<feature type="non-terminal residue" evidence="2">
    <location>
        <position position="1"/>
    </location>
</feature>
<feature type="non-terminal residue" evidence="2">
    <location>
        <position position="574"/>
    </location>
</feature>
<feature type="region of interest" description="Disordered" evidence="1">
    <location>
        <begin position="508"/>
        <end position="540"/>
    </location>
</feature>
<evidence type="ECO:0000256" key="1">
    <source>
        <dbReference type="SAM" id="MobiDB-lite"/>
    </source>
</evidence>
<dbReference type="EMBL" id="LAZR01032655">
    <property type="protein sequence ID" value="KKL50292.1"/>
    <property type="molecule type" value="Genomic_DNA"/>
</dbReference>
<name>A0A0F9FGS1_9ZZZZ</name>
<organism evidence="2">
    <name type="scientific">marine sediment metagenome</name>
    <dbReference type="NCBI Taxonomy" id="412755"/>
    <lineage>
        <taxon>unclassified sequences</taxon>
        <taxon>metagenomes</taxon>
        <taxon>ecological metagenomes</taxon>
    </lineage>
</organism>
<gene>
    <name evidence="2" type="ORF">LCGC14_2306950</name>
</gene>
<dbReference type="AlphaFoldDB" id="A0A0F9FGS1"/>
<sequence>THYYLYVILDVFSRYAVGWTLAHRESGALAEALIAWDNQLTAYELGAKWLTGGTGEPGDETWTTMTDRQQRSFVAARAMQHHLRVLSEKYTRNNMQPDFMAGRLAVIADLLNQLVTTHHLKIEQALRRARPRTSADADPASCKELRKGALTDKGAEKLSARDHQKMSVLASERLLRKVLDWFDLQTCIITTKLMHQQQEEVLGRTQGIAGQYIGKSILDLTDRQQEELITLGKQQKAVFDTETGLERQLSFLMERADLQRRRSIRDPLMAAFSVLRNKRVNDNLKKAYLMIANNQPSQIIQQQKDALAALKVVETGLIVAGRNVEKDPPLDLAMAVAGRSVFQPPKPTPATAPTTGVGETVVGVDPLGVAPVGLEVLPTPETTLAEMIRKAAELADSVRGRSTYLSKNDDPKVEMPRFIRLKLRRLAEWQKMAGDQLTEASGKAKTDGSQGVRDMLGGVGREFGQSARLIAARDVSVTAQQLQADTVAALNDTLQFMALDKAVADAASENRRQGGVDPFQRKYLLRDEQADPPKSKKERRDLALAEKIIGELSRAHMLQRDVLRKVRRFADRPA</sequence>
<reference evidence="2" key="1">
    <citation type="journal article" date="2015" name="Nature">
        <title>Complex archaea that bridge the gap between prokaryotes and eukaryotes.</title>
        <authorList>
            <person name="Spang A."/>
            <person name="Saw J.H."/>
            <person name="Jorgensen S.L."/>
            <person name="Zaremba-Niedzwiedzka K."/>
            <person name="Martijn J."/>
            <person name="Lind A.E."/>
            <person name="van Eijk R."/>
            <person name="Schleper C."/>
            <person name="Guy L."/>
            <person name="Ettema T.J."/>
        </authorList>
    </citation>
    <scope>NUCLEOTIDE SEQUENCE</scope>
</reference>
<accession>A0A0F9FGS1</accession>
<protein>
    <submittedName>
        <fullName evidence="2">Uncharacterized protein</fullName>
    </submittedName>
</protein>
<comment type="caution">
    <text evidence="2">The sequence shown here is derived from an EMBL/GenBank/DDBJ whole genome shotgun (WGS) entry which is preliminary data.</text>
</comment>
<proteinExistence type="predicted"/>